<dbReference type="EMBL" id="GGEC01016795">
    <property type="protein sequence ID" value="MBW97278.1"/>
    <property type="molecule type" value="Transcribed_RNA"/>
</dbReference>
<protein>
    <submittedName>
        <fullName evidence="1">Stress inducible family protein</fullName>
    </submittedName>
</protein>
<reference evidence="1" key="1">
    <citation type="submission" date="2018-02" db="EMBL/GenBank/DDBJ databases">
        <title>Rhizophora mucronata_Transcriptome.</title>
        <authorList>
            <person name="Meera S.P."/>
            <person name="Sreeshan A."/>
            <person name="Augustine A."/>
        </authorList>
    </citation>
    <scope>NUCLEOTIDE SEQUENCE</scope>
    <source>
        <tissue evidence="1">Leaf</tissue>
    </source>
</reference>
<name>A0A2P2JUY2_RHIMU</name>
<sequence>MTKLWKHTRKG</sequence>
<organism evidence="1">
    <name type="scientific">Rhizophora mucronata</name>
    <name type="common">Asiatic mangrove</name>
    <dbReference type="NCBI Taxonomy" id="61149"/>
    <lineage>
        <taxon>Eukaryota</taxon>
        <taxon>Viridiplantae</taxon>
        <taxon>Streptophyta</taxon>
        <taxon>Embryophyta</taxon>
        <taxon>Tracheophyta</taxon>
        <taxon>Spermatophyta</taxon>
        <taxon>Magnoliopsida</taxon>
        <taxon>eudicotyledons</taxon>
        <taxon>Gunneridae</taxon>
        <taxon>Pentapetalae</taxon>
        <taxon>rosids</taxon>
        <taxon>fabids</taxon>
        <taxon>Malpighiales</taxon>
        <taxon>Rhizophoraceae</taxon>
        <taxon>Rhizophora</taxon>
    </lineage>
</organism>
<proteinExistence type="predicted"/>
<evidence type="ECO:0000313" key="1">
    <source>
        <dbReference type="EMBL" id="MBW97278.1"/>
    </source>
</evidence>
<accession>A0A2P2JUY2</accession>